<dbReference type="Proteomes" id="UP000029590">
    <property type="component" value="Unassembled WGS sequence"/>
</dbReference>
<reference evidence="5" key="2">
    <citation type="submission" date="2017-09" db="EMBL/GenBank/DDBJ databases">
        <title>FDA dAtabase for Regulatory Grade micrObial Sequences (FDA-ARGOS): Supporting development and validation of Infectious Disease Dx tests.</title>
        <authorList>
            <person name="Minogue T."/>
            <person name="Wolcott M."/>
            <person name="Wasieloski L."/>
            <person name="Aguilar W."/>
            <person name="Moore D."/>
            <person name="Tallon L."/>
            <person name="Sadzewicz L."/>
            <person name="Ott S."/>
            <person name="Zhao X."/>
            <person name="Nagaraj S."/>
            <person name="Vavikolanu K."/>
            <person name="Aluvathingal J."/>
            <person name="Nadendla S."/>
            <person name="Sichtig H."/>
        </authorList>
    </citation>
    <scope>NUCLEOTIDE SEQUENCE [LARGE SCALE GENOMIC DNA]</scope>
    <source>
        <strain evidence="5">FDAARGOS_390</strain>
    </source>
</reference>
<dbReference type="Proteomes" id="UP000220629">
    <property type="component" value="Unassembled WGS sequence"/>
</dbReference>
<evidence type="ECO:0000256" key="1">
    <source>
        <dbReference type="SAM" id="MobiDB-lite"/>
    </source>
</evidence>
<name>A0A095FJY1_BURGA</name>
<dbReference type="KEGG" id="bgo:BM43_490"/>
<evidence type="ECO:0000313" key="2">
    <source>
        <dbReference type="EMBL" id="KGC17280.1"/>
    </source>
</evidence>
<protein>
    <submittedName>
        <fullName evidence="3">Uncharacterized protein</fullName>
    </submittedName>
</protein>
<dbReference type="RefSeq" id="WP_052409243.1">
    <property type="nucleotide sequence ID" value="NZ_CADEVY010000003.1"/>
</dbReference>
<proteinExistence type="predicted"/>
<comment type="caution">
    <text evidence="3">The sequence shown here is derived from an EMBL/GenBank/DDBJ whole genome shotgun (WGS) entry which is preliminary data.</text>
</comment>
<dbReference type="EMBL" id="JPGG01000015">
    <property type="protein sequence ID" value="KGC17280.1"/>
    <property type="molecule type" value="Genomic_DNA"/>
</dbReference>
<reference evidence="3" key="3">
    <citation type="submission" date="2017-09" db="EMBL/GenBank/DDBJ databases">
        <title>FDA dAtabase for Regulatory Grade micrObial Sequences (FDA-ARGOS): Supporting development and validation of Infectious Disease Dx tests.</title>
        <authorList>
            <person name="Minogue T."/>
            <person name="Wolcott M."/>
            <person name="Wasieloski L."/>
            <person name="Aguilar W."/>
            <person name="Moore D."/>
            <person name="Tallon L.J."/>
            <person name="Sadzewicz L."/>
            <person name="Ott S."/>
            <person name="Zhao X."/>
            <person name="Nagaraj S."/>
            <person name="Vavikolanu K."/>
            <person name="Aluvathingal J."/>
            <person name="Nadendla S."/>
            <person name="Sichtig H."/>
        </authorList>
    </citation>
    <scope>NUCLEOTIDE SEQUENCE</scope>
    <source>
        <strain evidence="3">FDAARGOS_390</strain>
    </source>
</reference>
<evidence type="ECO:0000313" key="4">
    <source>
        <dbReference type="Proteomes" id="UP000029590"/>
    </source>
</evidence>
<feature type="compositionally biased region" description="Low complexity" evidence="1">
    <location>
        <begin position="171"/>
        <end position="187"/>
    </location>
</feature>
<accession>A0A095FJY1</accession>
<dbReference type="OrthoDB" id="9115448at2"/>
<gene>
    <name evidence="3" type="ORF">CRM94_22900</name>
    <name evidence="2" type="ORF">DM48_5154</name>
</gene>
<sequence>MRNYGNIHASFWTSKTIGALSDDGRMLAVYLLTSPHANMLGCFRLPTAYACEDIRWTPERLEKGFEELSRNGFVTVNADSKWIVIEKFLKWNPFENPNVGKAAAKMYAQIPDDCGVKNVLADRLREFGKNLSKDFLDGLTPPSDTVNGGKNNGIDRVPEDPQEQYRNPEPNQNQNLNQNHSQNQNQQISPAESGDASEAPKKPKAASRKTALPDGFGISERVREWAAEKGHRHLERRLEHFVSTAKAKGYRYVDWDQAFMNAIRDDWARIGGAPDIDDGGAPQVVL</sequence>
<organism evidence="3 5">
    <name type="scientific">Burkholderia gladioli</name>
    <name type="common">Pseudomonas marginata</name>
    <name type="synonym">Phytomonas marginata</name>
    <dbReference type="NCBI Taxonomy" id="28095"/>
    <lineage>
        <taxon>Bacteria</taxon>
        <taxon>Pseudomonadati</taxon>
        <taxon>Pseudomonadota</taxon>
        <taxon>Betaproteobacteria</taxon>
        <taxon>Burkholderiales</taxon>
        <taxon>Burkholderiaceae</taxon>
        <taxon>Burkholderia</taxon>
    </lineage>
</organism>
<dbReference type="EMBL" id="PDDY01000004">
    <property type="protein sequence ID" value="PEH37394.1"/>
    <property type="molecule type" value="Genomic_DNA"/>
</dbReference>
<evidence type="ECO:0000313" key="3">
    <source>
        <dbReference type="EMBL" id="PEH37394.1"/>
    </source>
</evidence>
<evidence type="ECO:0000313" key="5">
    <source>
        <dbReference type="Proteomes" id="UP000220629"/>
    </source>
</evidence>
<dbReference type="AlphaFoldDB" id="A0A095FJY1"/>
<reference evidence="2 4" key="1">
    <citation type="submission" date="2014-04" db="EMBL/GenBank/DDBJ databases">
        <authorList>
            <person name="Bishop-Lilly K.A."/>
            <person name="Broomall S.M."/>
            <person name="Chain P.S."/>
            <person name="Chertkov O."/>
            <person name="Coyne S.R."/>
            <person name="Daligault H.E."/>
            <person name="Davenport K.W."/>
            <person name="Erkkila T."/>
            <person name="Frey K.G."/>
            <person name="Gibbons H.S."/>
            <person name="Gu W."/>
            <person name="Jaissle J."/>
            <person name="Johnson S.L."/>
            <person name="Koroleva G.I."/>
            <person name="Ladner J.T."/>
            <person name="Lo C.-C."/>
            <person name="Minogue T.D."/>
            <person name="Munk C."/>
            <person name="Palacios G.F."/>
            <person name="Redden C.L."/>
            <person name="Rosenzweig C.N."/>
            <person name="Scholz M.B."/>
            <person name="Teshima H."/>
            <person name="Xu Y."/>
        </authorList>
    </citation>
    <scope>NUCLEOTIDE SEQUENCE [LARGE SCALE GENOMIC DNA]</scope>
    <source>
        <strain evidence="4">gladioli</strain>
        <strain evidence="2">Gladioli</strain>
    </source>
</reference>
<feature type="region of interest" description="Disordered" evidence="1">
    <location>
        <begin position="133"/>
        <end position="215"/>
    </location>
</feature>